<accession>A0AAW4PQ00</accession>
<sequence length="67" mass="6835">MVGSLFLGGVPDSSPVDQQLGAPVVLAMLVAWLAMSLSIALDQRAAGDDLAWDPTRAGPREAGAATE</sequence>
<evidence type="ECO:0000313" key="3">
    <source>
        <dbReference type="Proteomes" id="UP001430377"/>
    </source>
</evidence>
<dbReference type="Proteomes" id="UP001430377">
    <property type="component" value="Unassembled WGS sequence"/>
</dbReference>
<feature type="transmembrane region" description="Helical" evidence="1">
    <location>
        <begin position="20"/>
        <end position="41"/>
    </location>
</feature>
<evidence type="ECO:0000256" key="1">
    <source>
        <dbReference type="SAM" id="Phobius"/>
    </source>
</evidence>
<protein>
    <submittedName>
        <fullName evidence="2">Uncharacterized protein</fullName>
    </submittedName>
</protein>
<comment type="caution">
    <text evidence="2">The sequence shown here is derived from an EMBL/GenBank/DDBJ whole genome shotgun (WGS) entry which is preliminary data.</text>
</comment>
<dbReference type="RefSeq" id="WP_220618056.1">
    <property type="nucleotide sequence ID" value="NZ_RKLR01000003.1"/>
</dbReference>
<keyword evidence="1" id="KW-0812">Transmembrane</keyword>
<gene>
    <name evidence="2" type="ORF">EGH21_08545</name>
</gene>
<reference evidence="2 3" key="1">
    <citation type="submission" date="2021-06" db="EMBL/GenBank/DDBJ databases">
        <title>Halomicroarcula sp. a new haloarchaeum isolated from saline soil.</title>
        <authorList>
            <person name="Duran-Viseras A."/>
            <person name="Sanchez-Porro C."/>
            <person name="Ventosa A."/>
        </authorList>
    </citation>
    <scope>NUCLEOTIDE SEQUENCE [LARGE SCALE GENOMIC DNA]</scope>
    <source>
        <strain evidence="2 3">F13</strain>
    </source>
</reference>
<dbReference type="AlphaFoldDB" id="A0AAW4PQ00"/>
<dbReference type="EMBL" id="RKLR01000003">
    <property type="protein sequence ID" value="MBX0323073.1"/>
    <property type="molecule type" value="Genomic_DNA"/>
</dbReference>
<proteinExistence type="predicted"/>
<keyword evidence="1" id="KW-0472">Membrane</keyword>
<organism evidence="2 3">
    <name type="scientific">Haloarcula rubra</name>
    <dbReference type="NCBI Taxonomy" id="2487747"/>
    <lineage>
        <taxon>Archaea</taxon>
        <taxon>Methanobacteriati</taxon>
        <taxon>Methanobacteriota</taxon>
        <taxon>Stenosarchaea group</taxon>
        <taxon>Halobacteria</taxon>
        <taxon>Halobacteriales</taxon>
        <taxon>Haloarculaceae</taxon>
        <taxon>Haloarcula</taxon>
    </lineage>
</organism>
<evidence type="ECO:0000313" key="2">
    <source>
        <dbReference type="EMBL" id="MBX0323073.1"/>
    </source>
</evidence>
<keyword evidence="1" id="KW-1133">Transmembrane helix</keyword>
<name>A0AAW4PQ00_9EURY</name>
<keyword evidence="3" id="KW-1185">Reference proteome</keyword>